<keyword evidence="4" id="KW-0378">Hydrolase</keyword>
<dbReference type="GO" id="GO:0046872">
    <property type="term" value="F:metal ion binding"/>
    <property type="evidence" value="ECO:0007669"/>
    <property type="project" value="UniProtKB-KW"/>
</dbReference>
<evidence type="ECO:0000256" key="5">
    <source>
        <dbReference type="ARBA" id="ARBA00022833"/>
    </source>
</evidence>
<evidence type="ECO:0000313" key="10">
    <source>
        <dbReference type="Proteomes" id="UP000708298"/>
    </source>
</evidence>
<dbReference type="Gene3D" id="2.70.70.10">
    <property type="entry name" value="Glucose Permease (Domain IIA)"/>
    <property type="match status" value="1"/>
</dbReference>
<evidence type="ECO:0000256" key="6">
    <source>
        <dbReference type="ARBA" id="ARBA00023049"/>
    </source>
</evidence>
<feature type="chain" id="PRO_5037582130" evidence="7">
    <location>
        <begin position="32"/>
        <end position="420"/>
    </location>
</feature>
<dbReference type="PANTHER" id="PTHR21666:SF288">
    <property type="entry name" value="CELL DIVISION PROTEIN YTFB"/>
    <property type="match status" value="1"/>
</dbReference>
<name>A0A963YP45_9PROT</name>
<dbReference type="Proteomes" id="UP000708298">
    <property type="component" value="Unassembled WGS sequence"/>
</dbReference>
<evidence type="ECO:0000256" key="7">
    <source>
        <dbReference type="SAM" id="SignalP"/>
    </source>
</evidence>
<dbReference type="RefSeq" id="WP_227320214.1">
    <property type="nucleotide sequence ID" value="NZ_JAESVB010000002.1"/>
</dbReference>
<gene>
    <name evidence="9" type="ORF">ASILVAE211_05040</name>
</gene>
<comment type="cofactor">
    <cofactor evidence="1">
        <name>Zn(2+)</name>
        <dbReference type="ChEBI" id="CHEBI:29105"/>
    </cofactor>
</comment>
<dbReference type="EMBL" id="JAESVB010000002">
    <property type="protein sequence ID" value="MCB8874543.1"/>
    <property type="molecule type" value="Genomic_DNA"/>
</dbReference>
<dbReference type="Pfam" id="PF01551">
    <property type="entry name" value="Peptidase_M23"/>
    <property type="match status" value="1"/>
</dbReference>
<dbReference type="GO" id="GO:0004222">
    <property type="term" value="F:metalloendopeptidase activity"/>
    <property type="evidence" value="ECO:0007669"/>
    <property type="project" value="TreeGrafter"/>
</dbReference>
<keyword evidence="3" id="KW-0479">Metal-binding</keyword>
<dbReference type="PANTHER" id="PTHR21666">
    <property type="entry name" value="PEPTIDASE-RELATED"/>
    <property type="match status" value="1"/>
</dbReference>
<evidence type="ECO:0000256" key="2">
    <source>
        <dbReference type="ARBA" id="ARBA00022670"/>
    </source>
</evidence>
<feature type="signal peptide" evidence="7">
    <location>
        <begin position="1"/>
        <end position="31"/>
    </location>
</feature>
<dbReference type="CDD" id="cd12797">
    <property type="entry name" value="M23_peptidase"/>
    <property type="match status" value="1"/>
</dbReference>
<keyword evidence="5" id="KW-0862">Zinc</keyword>
<feature type="domain" description="M23ase beta-sheet core" evidence="8">
    <location>
        <begin position="316"/>
        <end position="412"/>
    </location>
</feature>
<evidence type="ECO:0000259" key="8">
    <source>
        <dbReference type="Pfam" id="PF01551"/>
    </source>
</evidence>
<dbReference type="AlphaFoldDB" id="A0A963YP45"/>
<keyword evidence="10" id="KW-1185">Reference proteome</keyword>
<sequence>MTLPRAPSISRGLRFGLVLSAASLISGSAMAANAPSQADVKQAQAQRALHQSQAVAARARAAALAAMQTSLSQQRVDAATRLRAAEDATAAAADRMADLAAQKKKVTADLVARATAFAPMLPLIERLALYPSETLLAVPAQPQNTLRGLLVLQGLSREIGRQAAALKAERDKLDALTADMQAAAPALAQATAVQAAQEAALDAQIASAAASRQSAESAADAADQAAAQDATRAQSLQDAIRRIAAARAAAAAKAARLARQAARAGRAAAAARAQAQATALAAPAGNGLGSPSGQIMSPVAGKLIRGWGDQTLAGPATGLSYATPPGARVVSPCTGNVLFGQPFRSYGLLVIVDCGKGYDFVMAGLDRLDVSVGQRVQAGEPVGVMGGWNPSQPAARPKLYLELRQDGNPVNPTPWLRAQG</sequence>
<protein>
    <submittedName>
        <fullName evidence="9">Peptidoglycan DD-metalloendopeptidase family protein</fullName>
    </submittedName>
</protein>
<evidence type="ECO:0000256" key="4">
    <source>
        <dbReference type="ARBA" id="ARBA00022801"/>
    </source>
</evidence>
<dbReference type="SUPFAM" id="SSF51261">
    <property type="entry name" value="Duplicated hybrid motif"/>
    <property type="match status" value="1"/>
</dbReference>
<dbReference type="InterPro" id="IPR050570">
    <property type="entry name" value="Cell_wall_metabolism_enzyme"/>
</dbReference>
<proteinExistence type="predicted"/>
<keyword evidence="6" id="KW-0482">Metalloprotease</keyword>
<evidence type="ECO:0000313" key="9">
    <source>
        <dbReference type="EMBL" id="MCB8874543.1"/>
    </source>
</evidence>
<keyword evidence="7" id="KW-0732">Signal</keyword>
<accession>A0A963YP45</accession>
<comment type="caution">
    <text evidence="9">The sequence shown here is derived from an EMBL/GenBank/DDBJ whole genome shotgun (WGS) entry which is preliminary data.</text>
</comment>
<evidence type="ECO:0000256" key="1">
    <source>
        <dbReference type="ARBA" id="ARBA00001947"/>
    </source>
</evidence>
<dbReference type="GO" id="GO:0006508">
    <property type="term" value="P:proteolysis"/>
    <property type="evidence" value="ECO:0007669"/>
    <property type="project" value="UniProtKB-KW"/>
</dbReference>
<keyword evidence="2" id="KW-0645">Protease</keyword>
<organism evidence="9 10">
    <name type="scientific">Acidisoma silvae</name>
    <dbReference type="NCBI Taxonomy" id="2802396"/>
    <lineage>
        <taxon>Bacteria</taxon>
        <taxon>Pseudomonadati</taxon>
        <taxon>Pseudomonadota</taxon>
        <taxon>Alphaproteobacteria</taxon>
        <taxon>Acetobacterales</taxon>
        <taxon>Acidocellaceae</taxon>
        <taxon>Acidisoma</taxon>
    </lineage>
</organism>
<evidence type="ECO:0000256" key="3">
    <source>
        <dbReference type="ARBA" id="ARBA00022723"/>
    </source>
</evidence>
<dbReference type="InterPro" id="IPR011055">
    <property type="entry name" value="Dup_hybrid_motif"/>
</dbReference>
<reference evidence="9" key="1">
    <citation type="journal article" date="2021" name="Microorganisms">
        <title>Acidisoma silvae sp. nov. and Acidisomacellulosilytica sp. nov., Two Acidophilic Bacteria Isolated from Decaying Wood, Hydrolyzing Cellulose and Producing Poly-3-hydroxybutyrate.</title>
        <authorList>
            <person name="Mieszkin S."/>
            <person name="Pouder E."/>
            <person name="Uroz S."/>
            <person name="Simon-Colin C."/>
            <person name="Alain K."/>
        </authorList>
    </citation>
    <scope>NUCLEOTIDE SEQUENCE</scope>
    <source>
        <strain evidence="9">HW T2.11</strain>
    </source>
</reference>
<dbReference type="InterPro" id="IPR016047">
    <property type="entry name" value="M23ase_b-sheet_dom"/>
</dbReference>
<reference evidence="9" key="2">
    <citation type="submission" date="2021-01" db="EMBL/GenBank/DDBJ databases">
        <authorList>
            <person name="Mieszkin S."/>
            <person name="Pouder E."/>
            <person name="Alain K."/>
        </authorList>
    </citation>
    <scope>NUCLEOTIDE SEQUENCE</scope>
    <source>
        <strain evidence="9">HW T2.11</strain>
    </source>
</reference>